<evidence type="ECO:0000256" key="11">
    <source>
        <dbReference type="SAM" id="MobiDB-lite"/>
    </source>
</evidence>
<keyword evidence="5 15" id="KW-0418">Kinase</keyword>
<feature type="domain" description="GHMP kinase N-terminal" evidence="12">
    <location>
        <begin position="84"/>
        <end position="169"/>
    </location>
</feature>
<dbReference type="InterPro" id="IPR036554">
    <property type="entry name" value="GHMP_kinase_C_sf"/>
</dbReference>
<dbReference type="SUPFAM" id="SSF54211">
    <property type="entry name" value="Ribosomal protein S5 domain 2-like"/>
    <property type="match status" value="1"/>
</dbReference>
<organism evidence="15 16">
    <name type="scientific">Massilia aurea</name>
    <dbReference type="NCBI Taxonomy" id="373040"/>
    <lineage>
        <taxon>Bacteria</taxon>
        <taxon>Pseudomonadati</taxon>
        <taxon>Pseudomonadota</taxon>
        <taxon>Betaproteobacteria</taxon>
        <taxon>Burkholderiales</taxon>
        <taxon>Oxalobacteraceae</taxon>
        <taxon>Telluria group</taxon>
        <taxon>Massilia</taxon>
    </lineage>
</organism>
<dbReference type="GO" id="GO:0006012">
    <property type="term" value="P:galactose metabolic process"/>
    <property type="evidence" value="ECO:0007669"/>
    <property type="project" value="UniProtKB-UniRule"/>
</dbReference>
<feature type="domain" description="Galactokinase N-terminal" evidence="14">
    <location>
        <begin position="8"/>
        <end position="52"/>
    </location>
</feature>
<dbReference type="InterPro" id="IPR000705">
    <property type="entry name" value="Galactokinase"/>
</dbReference>
<keyword evidence="3" id="KW-0479">Metal-binding</keyword>
<keyword evidence="4" id="KW-0547">Nucleotide-binding</keyword>
<dbReference type="GO" id="GO:0005524">
    <property type="term" value="F:ATP binding"/>
    <property type="evidence" value="ECO:0007669"/>
    <property type="project" value="UniProtKB-UniRule"/>
</dbReference>
<dbReference type="PANTHER" id="PTHR10457:SF7">
    <property type="entry name" value="GALACTOKINASE-RELATED"/>
    <property type="match status" value="1"/>
</dbReference>
<dbReference type="FunFam" id="3.30.70.890:FF:000001">
    <property type="entry name" value="Galactokinase"/>
    <property type="match status" value="1"/>
</dbReference>
<dbReference type="InterPro" id="IPR020568">
    <property type="entry name" value="Ribosomal_Su5_D2-typ_SF"/>
</dbReference>
<protein>
    <recommendedName>
        <fullName evidence="10">Galactokinase</fullName>
        <ecNumber evidence="10">2.7.1.6</ecNumber>
    </recommendedName>
</protein>
<dbReference type="InterPro" id="IPR006204">
    <property type="entry name" value="GHMP_kinase_N_dom"/>
</dbReference>
<reference evidence="15 16" key="1">
    <citation type="submission" date="2020-08" db="EMBL/GenBank/DDBJ databases">
        <title>The Agave Microbiome: Exploring the role of microbial communities in plant adaptations to desert environments.</title>
        <authorList>
            <person name="Partida-Martinez L.P."/>
        </authorList>
    </citation>
    <scope>NUCLEOTIDE SEQUENCE [LARGE SCALE GENOMIC DNA]</scope>
    <source>
        <strain evidence="15 16">AT3.2</strain>
    </source>
</reference>
<gene>
    <name evidence="15" type="ORF">HD842_000213</name>
</gene>
<dbReference type="Gene3D" id="3.30.230.10">
    <property type="match status" value="1"/>
</dbReference>
<evidence type="ECO:0000256" key="3">
    <source>
        <dbReference type="ARBA" id="ARBA00022723"/>
    </source>
</evidence>
<evidence type="ECO:0000259" key="14">
    <source>
        <dbReference type="Pfam" id="PF10509"/>
    </source>
</evidence>
<feature type="compositionally biased region" description="Basic and acidic residues" evidence="11">
    <location>
        <begin position="362"/>
        <end position="371"/>
    </location>
</feature>
<dbReference type="GO" id="GO:0004335">
    <property type="term" value="F:galactokinase activity"/>
    <property type="evidence" value="ECO:0007669"/>
    <property type="project" value="UniProtKB-UniRule"/>
</dbReference>
<name>A0A7W9U5P2_9BURK</name>
<dbReference type="EMBL" id="JACHBX010000001">
    <property type="protein sequence ID" value="MBB6132102.1"/>
    <property type="molecule type" value="Genomic_DNA"/>
</dbReference>
<comment type="caution">
    <text evidence="15">The sequence shown here is derived from an EMBL/GenBank/DDBJ whole genome shotgun (WGS) entry which is preliminary data.</text>
</comment>
<keyword evidence="9" id="KW-0119">Carbohydrate metabolism</keyword>
<dbReference type="SUPFAM" id="SSF55060">
    <property type="entry name" value="GHMP Kinase, C-terminal domain"/>
    <property type="match status" value="1"/>
</dbReference>
<feature type="region of interest" description="Disordered" evidence="11">
    <location>
        <begin position="352"/>
        <end position="371"/>
    </location>
</feature>
<comment type="similarity">
    <text evidence="1">Belongs to the GHMP kinase family. GalK subfamily.</text>
</comment>
<dbReference type="InterPro" id="IPR006206">
    <property type="entry name" value="Mevalonate/galactokinase"/>
</dbReference>
<keyword evidence="16" id="KW-1185">Reference proteome</keyword>
<dbReference type="AlphaFoldDB" id="A0A7W9U5P2"/>
<dbReference type="Gene3D" id="3.30.70.890">
    <property type="entry name" value="GHMP kinase, C-terminal domain"/>
    <property type="match status" value="1"/>
</dbReference>
<evidence type="ECO:0000256" key="1">
    <source>
        <dbReference type="ARBA" id="ARBA00006566"/>
    </source>
</evidence>
<evidence type="ECO:0000256" key="9">
    <source>
        <dbReference type="ARBA" id="ARBA00023277"/>
    </source>
</evidence>
<dbReference type="Pfam" id="PF10509">
    <property type="entry name" value="GalKase_gal_bdg"/>
    <property type="match status" value="1"/>
</dbReference>
<evidence type="ECO:0000313" key="16">
    <source>
        <dbReference type="Proteomes" id="UP000540787"/>
    </source>
</evidence>
<evidence type="ECO:0000313" key="15">
    <source>
        <dbReference type="EMBL" id="MBB6132102.1"/>
    </source>
</evidence>
<dbReference type="PROSITE" id="PS00627">
    <property type="entry name" value="GHMP_KINASES_ATP"/>
    <property type="match status" value="1"/>
</dbReference>
<dbReference type="RefSeq" id="WP_183549822.1">
    <property type="nucleotide sequence ID" value="NZ_JACHBX010000001.1"/>
</dbReference>
<dbReference type="Pfam" id="PF08544">
    <property type="entry name" value="GHMP_kinases_C"/>
    <property type="match status" value="1"/>
</dbReference>
<keyword evidence="2 15" id="KW-0808">Transferase</keyword>
<keyword evidence="7" id="KW-0460">Magnesium</keyword>
<proteinExistence type="inferred from homology"/>
<dbReference type="PANTHER" id="PTHR10457">
    <property type="entry name" value="MEVALONATE KINASE/GALACTOKINASE"/>
    <property type="match status" value="1"/>
</dbReference>
<evidence type="ECO:0000259" key="13">
    <source>
        <dbReference type="Pfam" id="PF08544"/>
    </source>
</evidence>
<evidence type="ECO:0000256" key="4">
    <source>
        <dbReference type="ARBA" id="ARBA00022741"/>
    </source>
</evidence>
<dbReference type="InterPro" id="IPR006203">
    <property type="entry name" value="GHMP_knse_ATP-bd_CS"/>
</dbReference>
<dbReference type="InterPro" id="IPR019539">
    <property type="entry name" value="GalKase_N"/>
</dbReference>
<evidence type="ECO:0000259" key="12">
    <source>
        <dbReference type="Pfam" id="PF00288"/>
    </source>
</evidence>
<dbReference type="GO" id="GO:0005829">
    <property type="term" value="C:cytosol"/>
    <property type="evidence" value="ECO:0007669"/>
    <property type="project" value="TreeGrafter"/>
</dbReference>
<evidence type="ECO:0000256" key="7">
    <source>
        <dbReference type="ARBA" id="ARBA00022842"/>
    </source>
</evidence>
<evidence type="ECO:0000256" key="2">
    <source>
        <dbReference type="ARBA" id="ARBA00022679"/>
    </source>
</evidence>
<evidence type="ECO:0000256" key="8">
    <source>
        <dbReference type="ARBA" id="ARBA00023144"/>
    </source>
</evidence>
<dbReference type="InterPro" id="IPR014721">
    <property type="entry name" value="Ribsml_uS5_D2-typ_fold_subgr"/>
</dbReference>
<dbReference type="PIRSF" id="PIRSF000530">
    <property type="entry name" value="Galactokinase"/>
    <property type="match status" value="1"/>
</dbReference>
<dbReference type="PRINTS" id="PR00959">
    <property type="entry name" value="MEVGALKINASE"/>
</dbReference>
<dbReference type="Proteomes" id="UP000540787">
    <property type="component" value="Unassembled WGS sequence"/>
</dbReference>
<dbReference type="GO" id="GO:0046872">
    <property type="term" value="F:metal ion binding"/>
    <property type="evidence" value="ECO:0007669"/>
    <property type="project" value="UniProtKB-KW"/>
</dbReference>
<dbReference type="InterPro" id="IPR013750">
    <property type="entry name" value="GHMP_kinase_C_dom"/>
</dbReference>
<evidence type="ECO:0000256" key="6">
    <source>
        <dbReference type="ARBA" id="ARBA00022840"/>
    </source>
</evidence>
<keyword evidence="8" id="KW-0299">Galactose metabolism</keyword>
<dbReference type="Pfam" id="PF00288">
    <property type="entry name" value="GHMP_kinases_N"/>
    <property type="match status" value="1"/>
</dbReference>
<sequence>MTITTDTFFGGAPEVNASAPGRVNLLGEHTDYNDGFMLPVATPQRTLVAMSRSGDDHFHFYSPNFDATVTFAKDSSAPQGFGSYIEGCIRLVQAEGIEVPPLRVYVETDLPVGSGLSSSAALEVATLRAMRALLGFELDDVKLARIAQRAEIEYAHVNCGIMDQMASSLADETNMLFIDARTLEHHLSALPPDTELIVIDSGVARTLAASKYNERRAECEEASRILGVTALRDVVDPASVETLPSPLRERARHVVQENLRVLEAAKGVDAERFGELMNASHASLRDDYEVSIRALDVLCDALRAAPGVLGARLTGAGFGGACVALCRKGQAQEAAATALAAYHDHHGPGNDVQGRILIPVPTDRKDKNESV</sequence>
<dbReference type="PRINTS" id="PR00473">
    <property type="entry name" value="GALCTOKINASE"/>
</dbReference>
<dbReference type="NCBIfam" id="TIGR00131">
    <property type="entry name" value="gal_kin"/>
    <property type="match status" value="1"/>
</dbReference>
<feature type="domain" description="GHMP kinase C-terminal" evidence="13">
    <location>
        <begin position="266"/>
        <end position="341"/>
    </location>
</feature>
<evidence type="ECO:0000256" key="10">
    <source>
        <dbReference type="NCBIfam" id="TIGR00131"/>
    </source>
</evidence>
<evidence type="ECO:0000256" key="5">
    <source>
        <dbReference type="ARBA" id="ARBA00022777"/>
    </source>
</evidence>
<dbReference type="EC" id="2.7.1.6" evidence="10"/>
<keyword evidence="6" id="KW-0067">ATP-binding</keyword>
<accession>A0A7W9U5P2</accession>